<evidence type="ECO:0000313" key="2">
    <source>
        <dbReference type="EMBL" id="ORY82639.1"/>
    </source>
</evidence>
<dbReference type="AlphaFoldDB" id="A0A1Y2FFE3"/>
<gene>
    <name evidence="2" type="ORF">BCR37DRAFT_379653</name>
</gene>
<name>A0A1Y2FFE3_PROLT</name>
<dbReference type="EMBL" id="MCFI01000009">
    <property type="protein sequence ID" value="ORY82639.1"/>
    <property type="molecule type" value="Genomic_DNA"/>
</dbReference>
<accession>A0A1Y2FFE3</accession>
<feature type="region of interest" description="Disordered" evidence="1">
    <location>
        <begin position="18"/>
        <end position="40"/>
    </location>
</feature>
<dbReference type="GeneID" id="63785906"/>
<keyword evidence="3" id="KW-1185">Reference proteome</keyword>
<evidence type="ECO:0000313" key="3">
    <source>
        <dbReference type="Proteomes" id="UP000193685"/>
    </source>
</evidence>
<feature type="compositionally biased region" description="Basic and acidic residues" evidence="1">
    <location>
        <begin position="25"/>
        <end position="37"/>
    </location>
</feature>
<evidence type="ECO:0000256" key="1">
    <source>
        <dbReference type="SAM" id="MobiDB-lite"/>
    </source>
</evidence>
<organism evidence="2 3">
    <name type="scientific">Protomyces lactucae-debilis</name>
    <dbReference type="NCBI Taxonomy" id="2754530"/>
    <lineage>
        <taxon>Eukaryota</taxon>
        <taxon>Fungi</taxon>
        <taxon>Dikarya</taxon>
        <taxon>Ascomycota</taxon>
        <taxon>Taphrinomycotina</taxon>
        <taxon>Taphrinomycetes</taxon>
        <taxon>Taphrinales</taxon>
        <taxon>Protomycetaceae</taxon>
        <taxon>Protomyces</taxon>
    </lineage>
</organism>
<sequence>MTDATAFWPYRPVRKSKRPAIGSMEPRRRATPRDKMSYNHNKGLLPLPLPTTSQGAYPHSIYSFYQRAHSSTEAPMTRPAHLRHGRTFSDWEVITHNSADPLLDLSSAQSLITVREITHTASAVDHRDAFTVVERVKPLYAAVAVMHSESILGQSARSSAPSPSPAPSPVLAATHTSDMPRFGGSPMLRVASALSLRHGGPSVDPKASHVVANGAYLDIRLKKSGKHYVAMR</sequence>
<feature type="region of interest" description="Disordered" evidence="1">
    <location>
        <begin position="155"/>
        <end position="178"/>
    </location>
</feature>
<dbReference type="RefSeq" id="XP_040725510.1">
    <property type="nucleotide sequence ID" value="XM_040869307.1"/>
</dbReference>
<protein>
    <submittedName>
        <fullName evidence="2">Uncharacterized protein</fullName>
    </submittedName>
</protein>
<dbReference type="Proteomes" id="UP000193685">
    <property type="component" value="Unassembled WGS sequence"/>
</dbReference>
<reference evidence="2 3" key="1">
    <citation type="submission" date="2016-07" db="EMBL/GenBank/DDBJ databases">
        <title>Pervasive Adenine N6-methylation of Active Genes in Fungi.</title>
        <authorList>
            <consortium name="DOE Joint Genome Institute"/>
            <person name="Mondo S.J."/>
            <person name="Dannebaum R.O."/>
            <person name="Kuo R.C."/>
            <person name="Labutti K."/>
            <person name="Haridas S."/>
            <person name="Kuo A."/>
            <person name="Salamov A."/>
            <person name="Ahrendt S.R."/>
            <person name="Lipzen A."/>
            <person name="Sullivan W."/>
            <person name="Andreopoulos W.B."/>
            <person name="Clum A."/>
            <person name="Lindquist E."/>
            <person name="Daum C."/>
            <person name="Ramamoorthy G.K."/>
            <person name="Gryganskyi A."/>
            <person name="Culley D."/>
            <person name="Magnuson J.K."/>
            <person name="James T.Y."/>
            <person name="O'Malley M.A."/>
            <person name="Stajich J.E."/>
            <person name="Spatafora J.W."/>
            <person name="Visel A."/>
            <person name="Grigoriev I.V."/>
        </authorList>
    </citation>
    <scope>NUCLEOTIDE SEQUENCE [LARGE SCALE GENOMIC DNA]</scope>
    <source>
        <strain evidence="2 3">12-1054</strain>
    </source>
</reference>
<proteinExistence type="predicted"/>
<comment type="caution">
    <text evidence="2">The sequence shown here is derived from an EMBL/GenBank/DDBJ whole genome shotgun (WGS) entry which is preliminary data.</text>
</comment>